<keyword evidence="8" id="KW-0505">Motor protein</keyword>
<evidence type="ECO:0000256" key="4">
    <source>
        <dbReference type="ARBA" id="ARBA00022701"/>
    </source>
</evidence>
<keyword evidence="6" id="KW-0802">TPR repeat</keyword>
<dbReference type="SMART" id="SM00028">
    <property type="entry name" value="TPR"/>
    <property type="match status" value="8"/>
</dbReference>
<dbReference type="Pfam" id="PF13676">
    <property type="entry name" value="TIR_2"/>
    <property type="match status" value="1"/>
</dbReference>
<dbReference type="RefSeq" id="WP_207184165.1">
    <property type="nucleotide sequence ID" value="NZ_AP024150.1"/>
</dbReference>
<dbReference type="GO" id="GO:0005737">
    <property type="term" value="C:cytoplasm"/>
    <property type="evidence" value="ECO:0007669"/>
    <property type="project" value="TreeGrafter"/>
</dbReference>
<name>A0A8H8X1Q9_9HYPH</name>
<evidence type="ECO:0000256" key="5">
    <source>
        <dbReference type="ARBA" id="ARBA00022737"/>
    </source>
</evidence>
<evidence type="ECO:0000259" key="10">
    <source>
        <dbReference type="Pfam" id="PF13676"/>
    </source>
</evidence>
<dbReference type="GO" id="GO:0007018">
    <property type="term" value="P:microtubule-based movement"/>
    <property type="evidence" value="ECO:0007669"/>
    <property type="project" value="TreeGrafter"/>
</dbReference>
<comment type="subcellular location">
    <subcellularLocation>
        <location evidence="1">Cytoplasm</location>
        <location evidence="1">Cytoskeleton</location>
    </subcellularLocation>
</comment>
<dbReference type="GO" id="GO:0005871">
    <property type="term" value="C:kinesin complex"/>
    <property type="evidence" value="ECO:0007669"/>
    <property type="project" value="InterPro"/>
</dbReference>
<evidence type="ECO:0000256" key="1">
    <source>
        <dbReference type="ARBA" id="ARBA00004245"/>
    </source>
</evidence>
<feature type="domain" description="TIR" evidence="10">
    <location>
        <begin position="4"/>
        <end position="113"/>
    </location>
</feature>
<dbReference type="Gene3D" id="3.40.50.300">
    <property type="entry name" value="P-loop containing nucleotide triphosphate hydrolases"/>
    <property type="match status" value="1"/>
</dbReference>
<evidence type="ECO:0000313" key="12">
    <source>
        <dbReference type="Proteomes" id="UP000663508"/>
    </source>
</evidence>
<dbReference type="SUPFAM" id="SSF52200">
    <property type="entry name" value="Toll/Interleukin receptor TIR domain"/>
    <property type="match status" value="1"/>
</dbReference>
<dbReference type="NCBIfam" id="NF040586">
    <property type="entry name" value="FxSxx_TPR"/>
    <property type="match status" value="1"/>
</dbReference>
<sequence>MADIFVSYTASDRDWAFWIGAQLKALGHTPHIHEWEIAAGDGIYAWMEQRHDAADRVLCVVSDEYLRAPYSSLERRAAQWQAVTKRPGFVLFVAVKPCRFPTLSDHVRRCNLHGVPKEIACQRLRAFLAQPQAPATAAFPGGVAAVSNVPILVPRLFVGREAALKAIEAVLGSQQGRVAITAVHGLRGVGKTTLAAAYAEQHRDQYRATWWLRAQTEAGLRADLVGLGVRLGWVAADDKEEPALAAALERLRHEGEGILLIYDNAPNRQAVRPYVPRGGAARVLVTSNAPDWSGIAEPLPLAVWPPAVGAEYLVKRTGRAGEQAAALALAEALGGLPLAHEQAAAYCERLGISLAEYQKRFTNAPGQILDAQADAADEYHAEDHPDGLTVAKTFALAIAEASRRHPGAAGLLAHAALLAPEPIPLFLFAEGRAKLSEPLASALAGDGLDEAVAALRAFALVEREAVADEREAGVATECVRLHRLVRQVAAPPEGKARQEMRRALVAALAAVYPRDVNDDPQAWPRARRLDASALDLVGGEAAPPSGAEMASAWLLDRLATYRQRALATYTSARQLFERALDTTERVQGPDHPDTAISLANLAVLLQAQGDLARARSLFERALAITEGVRGSAHPNTAASLSNLAGLLRDQGNLAAAQPLQERALAIAEQVLGLDHPSTAGILNNLAGLLQAQGNLAAARSLYERALALRERVLGPDHPNTATSLNNLASLLRVQGDLDAARSLYERALAITERVQGPNHPDTATYLNNFALLLRLQGDLGGARSLIERALAIHEQMLGSDHFDTAGSLNNLASLLRAQGDLAGARPLYERALSIRERVLGPDHPSTATSLNNLASLLGAQGDLAGARPLLERALSIRERVLGSDHPRTAASLNNLASLLQDQGDLDGARPLYERALAITERVQETDHPGTTTGPR</sequence>
<evidence type="ECO:0000256" key="8">
    <source>
        <dbReference type="ARBA" id="ARBA00023175"/>
    </source>
</evidence>
<evidence type="ECO:0000256" key="9">
    <source>
        <dbReference type="ARBA" id="ARBA00023212"/>
    </source>
</evidence>
<dbReference type="InterPro" id="IPR011990">
    <property type="entry name" value="TPR-like_helical_dom_sf"/>
</dbReference>
<dbReference type="PANTHER" id="PTHR45783">
    <property type="entry name" value="KINESIN LIGHT CHAIN"/>
    <property type="match status" value="1"/>
</dbReference>
<dbReference type="InterPro" id="IPR000157">
    <property type="entry name" value="TIR_dom"/>
</dbReference>
<dbReference type="GO" id="GO:0019894">
    <property type="term" value="F:kinesin binding"/>
    <property type="evidence" value="ECO:0007669"/>
    <property type="project" value="TreeGrafter"/>
</dbReference>
<gene>
    <name evidence="11" type="ORF">mvi_65350</name>
</gene>
<dbReference type="Pfam" id="PF13424">
    <property type="entry name" value="TPR_12"/>
    <property type="match status" value="3"/>
</dbReference>
<keyword evidence="7" id="KW-0175">Coiled coil</keyword>
<dbReference type="SUPFAM" id="SSF52540">
    <property type="entry name" value="P-loop containing nucleoside triphosphate hydrolases"/>
    <property type="match status" value="1"/>
</dbReference>
<keyword evidence="5" id="KW-0677">Repeat</keyword>
<dbReference type="Gene3D" id="1.25.40.10">
    <property type="entry name" value="Tetratricopeptide repeat domain"/>
    <property type="match status" value="3"/>
</dbReference>
<dbReference type="InterPro" id="IPR027417">
    <property type="entry name" value="P-loop_NTPase"/>
</dbReference>
<reference evidence="11" key="1">
    <citation type="submission" date="2020-11" db="EMBL/GenBank/DDBJ databases">
        <title>Complete genome sequence of a novel pathogenic Methylobacterium strain isolated from rice in Vietnam.</title>
        <authorList>
            <person name="Lai K."/>
            <person name="Okazaki S."/>
            <person name="Higashi K."/>
            <person name="Mori H."/>
            <person name="Toyoda A."/>
            <person name="Kurokawa K."/>
        </authorList>
    </citation>
    <scope>NUCLEOTIDE SEQUENCE</scope>
    <source>
        <strain evidence="11">VL1</strain>
        <plasmid evidence="11">pVL1_5</plasmid>
    </source>
</reference>
<dbReference type="AlphaFoldDB" id="A0A8H8X1Q9"/>
<accession>A0A8H8X1Q9</accession>
<dbReference type="InterPro" id="IPR002151">
    <property type="entry name" value="Kinesin_light"/>
</dbReference>
<dbReference type="SUPFAM" id="SSF48452">
    <property type="entry name" value="TPR-like"/>
    <property type="match status" value="2"/>
</dbReference>
<keyword evidence="4" id="KW-0493">Microtubule</keyword>
<dbReference type="Gene3D" id="3.40.50.10140">
    <property type="entry name" value="Toll/interleukin-1 receptor homology (TIR) domain"/>
    <property type="match status" value="1"/>
</dbReference>
<evidence type="ECO:0000313" key="11">
    <source>
        <dbReference type="EMBL" id="BCM88074.1"/>
    </source>
</evidence>
<evidence type="ECO:0000256" key="2">
    <source>
        <dbReference type="ARBA" id="ARBA00009622"/>
    </source>
</evidence>
<dbReference type="InterPro" id="IPR035897">
    <property type="entry name" value="Toll_tir_struct_dom_sf"/>
</dbReference>
<dbReference type="KEGG" id="mind:mvi_65350"/>
<dbReference type="GO" id="GO:0007165">
    <property type="term" value="P:signal transduction"/>
    <property type="evidence" value="ECO:0007669"/>
    <property type="project" value="InterPro"/>
</dbReference>
<dbReference type="EMBL" id="AP024150">
    <property type="protein sequence ID" value="BCM88074.1"/>
    <property type="molecule type" value="Genomic_DNA"/>
</dbReference>
<evidence type="ECO:0000256" key="3">
    <source>
        <dbReference type="ARBA" id="ARBA00022490"/>
    </source>
</evidence>
<dbReference type="PANTHER" id="PTHR45783:SF3">
    <property type="entry name" value="KINESIN LIGHT CHAIN"/>
    <property type="match status" value="1"/>
</dbReference>
<protein>
    <recommendedName>
        <fullName evidence="10">TIR domain-containing protein</fullName>
    </recommendedName>
</protein>
<organism evidence="11 12">
    <name type="scientific">Methylobacterium indicum</name>
    <dbReference type="NCBI Taxonomy" id="1775910"/>
    <lineage>
        <taxon>Bacteria</taxon>
        <taxon>Pseudomonadati</taxon>
        <taxon>Pseudomonadota</taxon>
        <taxon>Alphaproteobacteria</taxon>
        <taxon>Hyphomicrobiales</taxon>
        <taxon>Methylobacteriaceae</taxon>
        <taxon>Methylobacterium</taxon>
    </lineage>
</organism>
<dbReference type="Pfam" id="PF13374">
    <property type="entry name" value="TPR_10"/>
    <property type="match status" value="3"/>
</dbReference>
<dbReference type="PRINTS" id="PR00381">
    <property type="entry name" value="KINESINLIGHT"/>
</dbReference>
<dbReference type="GO" id="GO:0005874">
    <property type="term" value="C:microtubule"/>
    <property type="evidence" value="ECO:0007669"/>
    <property type="project" value="UniProtKB-KW"/>
</dbReference>
<dbReference type="Proteomes" id="UP000663508">
    <property type="component" value="Plasmid pVL1_5"/>
</dbReference>
<evidence type="ECO:0000256" key="7">
    <source>
        <dbReference type="ARBA" id="ARBA00023054"/>
    </source>
</evidence>
<comment type="similarity">
    <text evidence="2">Belongs to the kinesin light chain family.</text>
</comment>
<keyword evidence="11" id="KW-0614">Plasmid</keyword>
<geneLocation type="plasmid" evidence="11 12">
    <name>pVL1_5</name>
</geneLocation>
<dbReference type="InterPro" id="IPR019734">
    <property type="entry name" value="TPR_rpt"/>
</dbReference>
<keyword evidence="3" id="KW-0963">Cytoplasm</keyword>
<keyword evidence="9" id="KW-0206">Cytoskeleton</keyword>
<evidence type="ECO:0000256" key="6">
    <source>
        <dbReference type="ARBA" id="ARBA00022803"/>
    </source>
</evidence>
<proteinExistence type="inferred from homology"/>